<name>A0A835WWE3_9CHLO</name>
<dbReference type="GO" id="GO:0034256">
    <property type="term" value="F:chlorophyll(ide) b reductase activity"/>
    <property type="evidence" value="ECO:0007669"/>
    <property type="project" value="TreeGrafter"/>
</dbReference>
<dbReference type="PANTHER" id="PTHR24314:SF21">
    <property type="entry name" value="CHLOROPHYLL(IDE) B REDUCTASE NYC1, CHLOROPLASTIC-RELATED"/>
    <property type="match status" value="1"/>
</dbReference>
<evidence type="ECO:0000313" key="3">
    <source>
        <dbReference type="Proteomes" id="UP000613740"/>
    </source>
</evidence>
<dbReference type="SUPFAM" id="SSF51735">
    <property type="entry name" value="NAD(P)-binding Rossmann-fold domains"/>
    <property type="match status" value="1"/>
</dbReference>
<comment type="similarity">
    <text evidence="1">Belongs to the short-chain dehydrogenases/reductases (SDR) family.</text>
</comment>
<sequence length="360" mass="37525">MQSTLPVLSGAAVGGLFAALHRFCNRKLWAAPRQPITVVVTGGSRGLGKALAREFLAAGDRVLLTSRTQAAGDAAVRELREEVAALAGSCPQVVAVAADVSDAAGVAAVEAAALAAFGRVDAWVNNAGYSGSFQPMMEQSDAQIEQVVRTNLLGTLLCTRQAVSLMRGQPGGGHIFNMDGAGADGFATPNYAAYGATKAGITQLTGTLQAELADTPIKLHTVSPGMILTDLLLEGATTANKQAFNILCEHPETVAAFLVPRIKSAVARDVGGTYTRFLTPGSALYRLATAPARLGRFFDAEGRPVYPPERERLMGRHAKSTARAQAAARRQSGSLALAYNLSVLAGVVVLLAEAQVLHHV</sequence>
<reference evidence="2" key="1">
    <citation type="journal article" date="2020" name="bioRxiv">
        <title>Comparative genomics of Chlamydomonas.</title>
        <authorList>
            <person name="Craig R.J."/>
            <person name="Hasan A.R."/>
            <person name="Ness R.W."/>
            <person name="Keightley P.D."/>
        </authorList>
    </citation>
    <scope>NUCLEOTIDE SEQUENCE</scope>
    <source>
        <strain evidence="2">CCAP 11/173</strain>
    </source>
</reference>
<dbReference type="PRINTS" id="PR00081">
    <property type="entry name" value="GDHRDH"/>
</dbReference>
<organism evidence="2 3">
    <name type="scientific">Chlamydomonas schloesseri</name>
    <dbReference type="NCBI Taxonomy" id="2026947"/>
    <lineage>
        <taxon>Eukaryota</taxon>
        <taxon>Viridiplantae</taxon>
        <taxon>Chlorophyta</taxon>
        <taxon>core chlorophytes</taxon>
        <taxon>Chlorophyceae</taxon>
        <taxon>CS clade</taxon>
        <taxon>Chlamydomonadales</taxon>
        <taxon>Chlamydomonadaceae</taxon>
        <taxon>Chlamydomonas</taxon>
    </lineage>
</organism>
<evidence type="ECO:0000256" key="1">
    <source>
        <dbReference type="RuleBase" id="RU000363"/>
    </source>
</evidence>
<dbReference type="GO" id="GO:0015996">
    <property type="term" value="P:chlorophyll catabolic process"/>
    <property type="evidence" value="ECO:0007669"/>
    <property type="project" value="TreeGrafter"/>
</dbReference>
<comment type="caution">
    <text evidence="2">The sequence shown here is derived from an EMBL/GenBank/DDBJ whole genome shotgun (WGS) entry which is preliminary data.</text>
</comment>
<dbReference type="InterPro" id="IPR020904">
    <property type="entry name" value="Sc_DH/Rdtase_CS"/>
</dbReference>
<dbReference type="CDD" id="cd05233">
    <property type="entry name" value="SDR_c"/>
    <property type="match status" value="1"/>
</dbReference>
<dbReference type="InterPro" id="IPR052625">
    <property type="entry name" value="Chl_b_Red"/>
</dbReference>
<dbReference type="PANTHER" id="PTHR24314">
    <property type="entry name" value="NON-SPECIFIC LIPID TRANSFER PROTEIN-RELATED"/>
    <property type="match status" value="1"/>
</dbReference>
<proteinExistence type="inferred from homology"/>
<evidence type="ECO:0008006" key="4">
    <source>
        <dbReference type="Google" id="ProtNLM"/>
    </source>
</evidence>
<dbReference type="Proteomes" id="UP000613740">
    <property type="component" value="Unassembled WGS sequence"/>
</dbReference>
<accession>A0A835WWE3</accession>
<dbReference type="Pfam" id="PF00106">
    <property type="entry name" value="adh_short"/>
    <property type="match status" value="1"/>
</dbReference>
<evidence type="ECO:0000313" key="2">
    <source>
        <dbReference type="EMBL" id="KAG2453660.1"/>
    </source>
</evidence>
<keyword evidence="3" id="KW-1185">Reference proteome</keyword>
<dbReference type="GO" id="GO:0010304">
    <property type="term" value="P:PSII associated light-harvesting complex II catabolic process"/>
    <property type="evidence" value="ECO:0007669"/>
    <property type="project" value="TreeGrafter"/>
</dbReference>
<protein>
    <recommendedName>
        <fullName evidence="4">Chlorophyll b reductase</fullName>
    </recommendedName>
</protein>
<dbReference type="Gene3D" id="3.40.50.720">
    <property type="entry name" value="NAD(P)-binding Rossmann-like Domain"/>
    <property type="match status" value="1"/>
</dbReference>
<dbReference type="PRINTS" id="PR00080">
    <property type="entry name" value="SDRFAMILY"/>
</dbReference>
<dbReference type="AlphaFoldDB" id="A0A835WWE3"/>
<gene>
    <name evidence="2" type="ORF">HYH02_001873</name>
</gene>
<dbReference type="InterPro" id="IPR002347">
    <property type="entry name" value="SDR_fam"/>
</dbReference>
<dbReference type="PROSITE" id="PS00061">
    <property type="entry name" value="ADH_SHORT"/>
    <property type="match status" value="1"/>
</dbReference>
<dbReference type="InterPro" id="IPR036291">
    <property type="entry name" value="NAD(P)-bd_dom_sf"/>
</dbReference>
<dbReference type="EMBL" id="JAEHOD010000003">
    <property type="protein sequence ID" value="KAG2453660.1"/>
    <property type="molecule type" value="Genomic_DNA"/>
</dbReference>
<dbReference type="OrthoDB" id="3592703at2759"/>